<dbReference type="Proteomes" id="UP000014680">
    <property type="component" value="Unassembled WGS sequence"/>
</dbReference>
<dbReference type="CDD" id="cd00882">
    <property type="entry name" value="Ras_like_GTPase"/>
    <property type="match status" value="1"/>
</dbReference>
<evidence type="ECO:0000313" key="14">
    <source>
        <dbReference type="Proteomes" id="UP000014680"/>
    </source>
</evidence>
<dbReference type="Pfam" id="PF01926">
    <property type="entry name" value="MMR_HSR1"/>
    <property type="match status" value="1"/>
</dbReference>
<dbReference type="EC" id="2.7.11.1" evidence="2"/>
<comment type="catalytic activity">
    <reaction evidence="8">
        <text>L-threonyl-[protein] + ATP = O-phospho-L-threonyl-[protein] + ADP + H(+)</text>
        <dbReference type="Rhea" id="RHEA:46608"/>
        <dbReference type="Rhea" id="RHEA-COMP:11060"/>
        <dbReference type="Rhea" id="RHEA-COMP:11605"/>
        <dbReference type="ChEBI" id="CHEBI:15378"/>
        <dbReference type="ChEBI" id="CHEBI:30013"/>
        <dbReference type="ChEBI" id="CHEBI:30616"/>
        <dbReference type="ChEBI" id="CHEBI:61977"/>
        <dbReference type="ChEBI" id="CHEBI:456216"/>
        <dbReference type="EC" id="2.7.11.1"/>
    </reaction>
</comment>
<keyword evidence="4" id="KW-0808">Transferase</keyword>
<dbReference type="FunFam" id="3.30.200.20:FF:000315">
    <property type="entry name" value="Calcium-dependent protein kinase 3"/>
    <property type="match status" value="1"/>
</dbReference>
<feature type="compositionally biased region" description="Polar residues" evidence="10">
    <location>
        <begin position="66"/>
        <end position="79"/>
    </location>
</feature>
<feature type="domain" description="EF-hand" evidence="12">
    <location>
        <begin position="158"/>
        <end position="193"/>
    </location>
</feature>
<dbReference type="GeneID" id="14888268"/>
<dbReference type="SUPFAM" id="SSF47473">
    <property type="entry name" value="EF-hand"/>
    <property type="match status" value="1"/>
</dbReference>
<dbReference type="Pfam" id="PF00069">
    <property type="entry name" value="Pkinase"/>
    <property type="match status" value="1"/>
</dbReference>
<dbReference type="GO" id="GO:0005509">
    <property type="term" value="F:calcium ion binding"/>
    <property type="evidence" value="ECO:0007669"/>
    <property type="project" value="InterPro"/>
</dbReference>
<dbReference type="PANTHER" id="PTHR24346">
    <property type="entry name" value="MAP/MICROTUBULE AFFINITY-REGULATING KINASE"/>
    <property type="match status" value="1"/>
</dbReference>
<dbReference type="EMBL" id="KB206670">
    <property type="protein sequence ID" value="ELP89168.1"/>
    <property type="molecule type" value="Genomic_DNA"/>
</dbReference>
<dbReference type="AlphaFoldDB" id="A0A0A1UAF0"/>
<keyword evidence="7" id="KW-0067">ATP-binding</keyword>
<keyword evidence="5" id="KW-0547">Nucleotide-binding</keyword>
<dbReference type="InterPro" id="IPR011992">
    <property type="entry name" value="EF-hand-dom_pair"/>
</dbReference>
<dbReference type="InterPro" id="IPR000719">
    <property type="entry name" value="Prot_kinase_dom"/>
</dbReference>
<dbReference type="Gene3D" id="1.10.238.10">
    <property type="entry name" value="EF-hand"/>
    <property type="match status" value="1"/>
</dbReference>
<comment type="catalytic activity">
    <reaction evidence="9">
        <text>L-seryl-[protein] + ATP = O-phospho-L-seryl-[protein] + ADP + H(+)</text>
        <dbReference type="Rhea" id="RHEA:17989"/>
        <dbReference type="Rhea" id="RHEA-COMP:9863"/>
        <dbReference type="Rhea" id="RHEA-COMP:11604"/>
        <dbReference type="ChEBI" id="CHEBI:15378"/>
        <dbReference type="ChEBI" id="CHEBI:29999"/>
        <dbReference type="ChEBI" id="CHEBI:30616"/>
        <dbReference type="ChEBI" id="CHEBI:83421"/>
        <dbReference type="ChEBI" id="CHEBI:456216"/>
        <dbReference type="EC" id="2.7.11.1"/>
    </reaction>
</comment>
<dbReference type="PROSITE" id="PS00108">
    <property type="entry name" value="PROTEIN_KINASE_ST"/>
    <property type="match status" value="1"/>
</dbReference>
<dbReference type="GO" id="GO:0005525">
    <property type="term" value="F:GTP binding"/>
    <property type="evidence" value="ECO:0007669"/>
    <property type="project" value="InterPro"/>
</dbReference>
<dbReference type="PROSITE" id="PS50011">
    <property type="entry name" value="PROTEIN_KINASE_DOM"/>
    <property type="match status" value="1"/>
</dbReference>
<name>A0A0A1UAF0_ENTIV</name>
<dbReference type="FunFam" id="1.10.510.10:FF:000571">
    <property type="entry name" value="Maternal embryonic leucine zipper kinase"/>
    <property type="match status" value="1"/>
</dbReference>
<dbReference type="InterPro" id="IPR011009">
    <property type="entry name" value="Kinase-like_dom_sf"/>
</dbReference>
<dbReference type="GO" id="GO:0004674">
    <property type="term" value="F:protein serine/threonine kinase activity"/>
    <property type="evidence" value="ECO:0007669"/>
    <property type="project" value="UniProtKB-KW"/>
</dbReference>
<dbReference type="VEuPathDB" id="AmoebaDB:EIN_485600"/>
<dbReference type="InterPro" id="IPR027417">
    <property type="entry name" value="P-loop_NTPase"/>
</dbReference>
<evidence type="ECO:0000256" key="2">
    <source>
        <dbReference type="ARBA" id="ARBA00012513"/>
    </source>
</evidence>
<evidence type="ECO:0000256" key="9">
    <source>
        <dbReference type="ARBA" id="ARBA00048679"/>
    </source>
</evidence>
<dbReference type="OrthoDB" id="193931at2759"/>
<organism evidence="13 14">
    <name type="scientific">Entamoeba invadens IP1</name>
    <dbReference type="NCBI Taxonomy" id="370355"/>
    <lineage>
        <taxon>Eukaryota</taxon>
        <taxon>Amoebozoa</taxon>
        <taxon>Evosea</taxon>
        <taxon>Archamoebae</taxon>
        <taxon>Mastigamoebida</taxon>
        <taxon>Entamoebidae</taxon>
        <taxon>Entamoeba</taxon>
    </lineage>
</organism>
<dbReference type="Gene3D" id="1.10.510.10">
    <property type="entry name" value="Transferase(Phosphotransferase) domain 1"/>
    <property type="match status" value="1"/>
</dbReference>
<dbReference type="SUPFAM" id="SSF52540">
    <property type="entry name" value="P-loop containing nucleoside triphosphate hydrolases"/>
    <property type="match status" value="1"/>
</dbReference>
<dbReference type="OMA" id="CGYEQSI"/>
<evidence type="ECO:0000256" key="8">
    <source>
        <dbReference type="ARBA" id="ARBA00047899"/>
    </source>
</evidence>
<evidence type="ECO:0000259" key="12">
    <source>
        <dbReference type="PROSITE" id="PS50222"/>
    </source>
</evidence>
<sequence length="1036" mass="118127">MMFLYDSTGEGRLTYEDFLELICYVSDLKTRCEQSQKDKMKESDSRKILPKIRCSVTETPDCNLAPLTTPSLPETSKSPTPAVFSMITPSDSPAPGVTPGLNPATLLQMPPNSVTPTPGAKGEVNVSQIPSQEMSLLWSLFDQEMKHRFLSVVENTQKYKAFTCYLFNLTDTKKDGKIDIEDLEFILEVLYDDGITIENLLYECPQSRPQSVEEEAQMIFQTYSYKNKSFLCQAEFSFLANMIMKNYRLKAEGNSIRLVGDYELQRKLGEGSEGCVRLAINRRTGEKKAIKIFNKNSQINLEHLENEISSLRKLNHPNIVRLDEVIENDDQLYFVMELCPGGSLAEHIAIAPFSIPVARNFFKQLLSGVKYCHDNGIVHRDLKLENLILDRDGINLKICDFGHSSFIVTDWDFVQSNVVGSLYHIAPEQLLDHCYRGKKADIWSIGVILVRMLTGKYPFYSKDPEETVKMIKYAVYVLPDSVPMEVQQLLSHIFVIDPEKRYSIEQIEESSFTKCDVCMPFSFTKKTIIIDSTLTTIDNAWNTIHNILESNGVMCKNNTRSCYTMYCFHLKMQMKFVLGCRVGQTPNSNTYLEFAMTDGAGIDFRNFIETIRKQFVDKIENVCLILNEKSFDSLLLESSQPLLTSFRRSYEESVEKSRVSVLLCGKAGCGKTSLAQRFFSSNIEVDSVPTKYYTKYIHPHKSIVLYDAKGIEMKTKNDFWEVTRSFLEVHKSSERIHCVWYVVDATASRFDVMEEEICRTLFDIPMVIIINKADLLSDEELTKLKTKIESYKFEKCVGVVTTIGLPPEKVPRGSANICSRCKSDDICVFVKQNVVFCNACGYEQSIMARTNVDQYDKVIDLTISMLPDAMKSNFVSGQSLSITRKIETSKKLLREYYKSLGTNNEYELKRVLQLLTKLNKLWDMADFHTVKVASKVIQNFLLSKKDVGKTIANFFCDSPVFEPNEFTAVCVVWVQCLTDLHFQMIQEVLNGGKGYADNDALTKKVMDAFVKMQKNYVETVQADLTKNGIESVLKKF</sequence>
<evidence type="ECO:0000256" key="3">
    <source>
        <dbReference type="ARBA" id="ARBA00022527"/>
    </source>
</evidence>
<evidence type="ECO:0000259" key="11">
    <source>
        <dbReference type="PROSITE" id="PS50011"/>
    </source>
</evidence>
<evidence type="ECO:0000256" key="6">
    <source>
        <dbReference type="ARBA" id="ARBA00022777"/>
    </source>
</evidence>
<feature type="domain" description="Protein kinase" evidence="11">
    <location>
        <begin position="262"/>
        <end position="513"/>
    </location>
</feature>
<keyword evidence="6" id="KW-0418">Kinase</keyword>
<evidence type="ECO:0000256" key="4">
    <source>
        <dbReference type="ARBA" id="ARBA00022679"/>
    </source>
</evidence>
<evidence type="ECO:0000256" key="7">
    <source>
        <dbReference type="ARBA" id="ARBA00022840"/>
    </source>
</evidence>
<dbReference type="InterPro" id="IPR008271">
    <property type="entry name" value="Ser/Thr_kinase_AS"/>
</dbReference>
<evidence type="ECO:0000256" key="5">
    <source>
        <dbReference type="ARBA" id="ARBA00022741"/>
    </source>
</evidence>
<protein>
    <recommendedName>
        <fullName evidence="2">non-specific serine/threonine protein kinase</fullName>
        <ecNumber evidence="2">2.7.11.1</ecNumber>
    </recommendedName>
</protein>
<dbReference type="SMART" id="SM00220">
    <property type="entry name" value="S_TKc"/>
    <property type="match status" value="1"/>
</dbReference>
<dbReference type="InterPro" id="IPR006073">
    <property type="entry name" value="GTP-bd"/>
</dbReference>
<keyword evidence="3" id="KW-0723">Serine/threonine-protein kinase</keyword>
<dbReference type="RefSeq" id="XP_004255939.1">
    <property type="nucleotide sequence ID" value="XM_004255891.1"/>
</dbReference>
<proteinExistence type="inferred from homology"/>
<dbReference type="GO" id="GO:0005524">
    <property type="term" value="F:ATP binding"/>
    <property type="evidence" value="ECO:0007669"/>
    <property type="project" value="UniProtKB-KW"/>
</dbReference>
<dbReference type="GO" id="GO:0035556">
    <property type="term" value="P:intracellular signal transduction"/>
    <property type="evidence" value="ECO:0007669"/>
    <property type="project" value="TreeGrafter"/>
</dbReference>
<dbReference type="GO" id="GO:0005737">
    <property type="term" value="C:cytoplasm"/>
    <property type="evidence" value="ECO:0007669"/>
    <property type="project" value="TreeGrafter"/>
</dbReference>
<comment type="similarity">
    <text evidence="1">Belongs to the protein kinase superfamily. CAMK Ser/Thr protein kinase family. CaMK subfamily.</text>
</comment>
<dbReference type="Gene3D" id="3.40.50.300">
    <property type="entry name" value="P-loop containing nucleotide triphosphate hydrolases"/>
    <property type="match status" value="1"/>
</dbReference>
<gene>
    <name evidence="13" type="ORF">EIN_485600</name>
</gene>
<accession>A0A0A1UAF0</accession>
<feature type="region of interest" description="Disordered" evidence="10">
    <location>
        <begin position="66"/>
        <end position="95"/>
    </location>
</feature>
<reference evidence="13 14" key="1">
    <citation type="submission" date="2012-10" db="EMBL/GenBank/DDBJ databases">
        <authorList>
            <person name="Zafar N."/>
            <person name="Inman J."/>
            <person name="Hall N."/>
            <person name="Lorenzi H."/>
            <person name="Caler E."/>
        </authorList>
    </citation>
    <scope>NUCLEOTIDE SEQUENCE [LARGE SCALE GENOMIC DNA]</scope>
    <source>
        <strain evidence="13 14">IP1</strain>
    </source>
</reference>
<dbReference type="KEGG" id="eiv:EIN_485600"/>
<dbReference type="InterPro" id="IPR002048">
    <property type="entry name" value="EF_hand_dom"/>
</dbReference>
<evidence type="ECO:0000256" key="10">
    <source>
        <dbReference type="SAM" id="MobiDB-lite"/>
    </source>
</evidence>
<dbReference type="PANTHER" id="PTHR24346:SF110">
    <property type="entry name" value="NON-SPECIFIC SERINE_THREONINE PROTEIN KINASE"/>
    <property type="match status" value="1"/>
</dbReference>
<evidence type="ECO:0000256" key="1">
    <source>
        <dbReference type="ARBA" id="ARBA00005354"/>
    </source>
</evidence>
<keyword evidence="14" id="KW-1185">Reference proteome</keyword>
<dbReference type="SUPFAM" id="SSF56112">
    <property type="entry name" value="Protein kinase-like (PK-like)"/>
    <property type="match status" value="1"/>
</dbReference>
<evidence type="ECO:0000313" key="13">
    <source>
        <dbReference type="EMBL" id="ELP89168.1"/>
    </source>
</evidence>
<dbReference type="PROSITE" id="PS50222">
    <property type="entry name" value="EF_HAND_2"/>
    <property type="match status" value="1"/>
</dbReference>